<dbReference type="InterPro" id="IPR029058">
    <property type="entry name" value="AB_hydrolase_fold"/>
</dbReference>
<dbReference type="GO" id="GO:0003847">
    <property type="term" value="F:1-alkyl-2-acetylglycerophosphocholine esterase activity"/>
    <property type="evidence" value="ECO:0007669"/>
    <property type="project" value="UniProtKB-EC"/>
</dbReference>
<keyword evidence="4" id="KW-0443">Lipid metabolism</keyword>
<dbReference type="OrthoDB" id="2363873at2759"/>
<accession>A0A1Y2A4H7</accession>
<evidence type="ECO:0000313" key="7">
    <source>
        <dbReference type="Proteomes" id="UP000193144"/>
    </source>
</evidence>
<evidence type="ECO:0000256" key="2">
    <source>
        <dbReference type="ARBA" id="ARBA00022801"/>
    </source>
</evidence>
<dbReference type="PANTHER" id="PTHR10272:SF14">
    <property type="entry name" value="PAF ACETYLHYDROLASE FAMILY PROTEIN"/>
    <property type="match status" value="1"/>
</dbReference>
<feature type="signal peptide" evidence="5">
    <location>
        <begin position="1"/>
        <end position="20"/>
    </location>
</feature>
<evidence type="ECO:0000256" key="5">
    <source>
        <dbReference type="SAM" id="SignalP"/>
    </source>
</evidence>
<reference evidence="6 7" key="1">
    <citation type="submission" date="2016-07" db="EMBL/GenBank/DDBJ databases">
        <title>Pervasive Adenine N6-methylation of Active Genes in Fungi.</title>
        <authorList>
            <consortium name="DOE Joint Genome Institute"/>
            <person name="Mondo S.J."/>
            <person name="Dannebaum R.O."/>
            <person name="Kuo R.C."/>
            <person name="Labutti K."/>
            <person name="Haridas S."/>
            <person name="Kuo A."/>
            <person name="Salamov A."/>
            <person name="Ahrendt S.R."/>
            <person name="Lipzen A."/>
            <person name="Sullivan W."/>
            <person name="Andreopoulos W.B."/>
            <person name="Clum A."/>
            <person name="Lindquist E."/>
            <person name="Daum C."/>
            <person name="Ramamoorthy G.K."/>
            <person name="Gryganskyi A."/>
            <person name="Culley D."/>
            <person name="Magnuson J.K."/>
            <person name="James T.Y."/>
            <person name="O'Malley M.A."/>
            <person name="Stajich J.E."/>
            <person name="Spatafora J.W."/>
            <person name="Visel A."/>
            <person name="Grigoriev I.V."/>
        </authorList>
    </citation>
    <scope>NUCLEOTIDE SEQUENCE [LARGE SCALE GENOMIC DNA]</scope>
    <source>
        <strain evidence="6 7">CBS 115471</strain>
    </source>
</reference>
<dbReference type="EC" id="3.1.1.47" evidence="1"/>
<sequence>MMSPIFQLLICLLSALRLQAQVLPEPNGQYRVAYTTKKLTDQSRVDPYDPNGGKRNVMISLFYPVAKPECLQICQTHYMPPVTAQVSDANMALTGVSVPSGTFGAIRLQSCCQVSPKGKLDAGKFPIVLFSPGLGISRLHYSAMAQKLASAGYAVATMDHAYEAELVEYLDGNVTFTILTPEYFAYVTDPTHPERLQAVVDLRVQDAQFVLSQLSQLSVLRTIIPTVSCGYNAYISAFFGHSFGGSIALSMIMRDNRLLGAANLDGSVYGTITNIYKLALLFGRDDPHPHNRTTTAPAIADPTWQIVYDHMLGWRRELGLKNSQHYDFTDLPLLVKSGGVPLDAANYEALLGELDGGRAFELVRVYVKAFMDFAVKGIPTPLFSGPTPLYPEVRVG</sequence>
<dbReference type="PANTHER" id="PTHR10272">
    <property type="entry name" value="PLATELET-ACTIVATING FACTOR ACETYLHYDROLASE"/>
    <property type="match status" value="1"/>
</dbReference>
<feature type="chain" id="PRO_5011965698" description="1-alkyl-2-acetylglycerophosphocholine esterase" evidence="5">
    <location>
        <begin position="21"/>
        <end position="396"/>
    </location>
</feature>
<organism evidence="6 7">
    <name type="scientific">Clohesyomyces aquaticus</name>
    <dbReference type="NCBI Taxonomy" id="1231657"/>
    <lineage>
        <taxon>Eukaryota</taxon>
        <taxon>Fungi</taxon>
        <taxon>Dikarya</taxon>
        <taxon>Ascomycota</taxon>
        <taxon>Pezizomycotina</taxon>
        <taxon>Dothideomycetes</taxon>
        <taxon>Pleosporomycetidae</taxon>
        <taxon>Pleosporales</taxon>
        <taxon>Lindgomycetaceae</taxon>
        <taxon>Clohesyomyces</taxon>
    </lineage>
</organism>
<evidence type="ECO:0000313" key="6">
    <source>
        <dbReference type="EMBL" id="ORY17414.1"/>
    </source>
</evidence>
<keyword evidence="7" id="KW-1185">Reference proteome</keyword>
<name>A0A1Y2A4H7_9PLEO</name>
<evidence type="ECO:0000256" key="3">
    <source>
        <dbReference type="ARBA" id="ARBA00022963"/>
    </source>
</evidence>
<dbReference type="GO" id="GO:0016042">
    <property type="term" value="P:lipid catabolic process"/>
    <property type="evidence" value="ECO:0007669"/>
    <property type="project" value="UniProtKB-KW"/>
</dbReference>
<dbReference type="Proteomes" id="UP000193144">
    <property type="component" value="Unassembled WGS sequence"/>
</dbReference>
<evidence type="ECO:0000256" key="4">
    <source>
        <dbReference type="ARBA" id="ARBA00023098"/>
    </source>
</evidence>
<dbReference type="EMBL" id="MCFA01000012">
    <property type="protein sequence ID" value="ORY17414.1"/>
    <property type="molecule type" value="Genomic_DNA"/>
</dbReference>
<gene>
    <name evidence="6" type="ORF">BCR34DRAFT_474908</name>
</gene>
<dbReference type="AlphaFoldDB" id="A0A1Y2A4H7"/>
<dbReference type="Gene3D" id="3.40.50.1820">
    <property type="entry name" value="alpha/beta hydrolase"/>
    <property type="match status" value="1"/>
</dbReference>
<dbReference type="SUPFAM" id="SSF53474">
    <property type="entry name" value="alpha/beta-Hydrolases"/>
    <property type="match status" value="1"/>
</dbReference>
<dbReference type="STRING" id="1231657.A0A1Y2A4H7"/>
<evidence type="ECO:0000256" key="1">
    <source>
        <dbReference type="ARBA" id="ARBA00013201"/>
    </source>
</evidence>
<comment type="caution">
    <text evidence="6">The sequence shown here is derived from an EMBL/GenBank/DDBJ whole genome shotgun (WGS) entry which is preliminary data.</text>
</comment>
<keyword evidence="2" id="KW-0378">Hydrolase</keyword>
<dbReference type="Pfam" id="PF03403">
    <property type="entry name" value="PAF-AH_p_II"/>
    <property type="match status" value="1"/>
</dbReference>
<keyword evidence="3" id="KW-0442">Lipid degradation</keyword>
<keyword evidence="5" id="KW-0732">Signal</keyword>
<protein>
    <recommendedName>
        <fullName evidence="1">1-alkyl-2-acetylglycerophosphocholine esterase</fullName>
        <ecNumber evidence="1">3.1.1.47</ecNumber>
    </recommendedName>
</protein>
<proteinExistence type="predicted"/>